<gene>
    <name evidence="3" type="ORF">HIM_07877</name>
</gene>
<dbReference type="AlphaFoldDB" id="A0A0F7ZMW0"/>
<feature type="domain" description="HNH nuclease" evidence="2">
    <location>
        <begin position="244"/>
        <end position="326"/>
    </location>
</feature>
<feature type="compositionally biased region" description="Gly residues" evidence="1">
    <location>
        <begin position="587"/>
        <end position="599"/>
    </location>
</feature>
<reference evidence="3 4" key="1">
    <citation type="journal article" date="2014" name="Genome Biol. Evol.">
        <title>Comparative genomics and transcriptomics analyses reveal divergent lifestyle features of nematode endoparasitic fungus Hirsutella minnesotensis.</title>
        <authorList>
            <person name="Lai Y."/>
            <person name="Liu K."/>
            <person name="Zhang X."/>
            <person name="Zhang X."/>
            <person name="Li K."/>
            <person name="Wang N."/>
            <person name="Shu C."/>
            <person name="Wu Y."/>
            <person name="Wang C."/>
            <person name="Bushley K.E."/>
            <person name="Xiang M."/>
            <person name="Liu X."/>
        </authorList>
    </citation>
    <scope>NUCLEOTIDE SEQUENCE [LARGE SCALE GENOMIC DNA]</scope>
    <source>
        <strain evidence="3 4">3608</strain>
    </source>
</reference>
<protein>
    <recommendedName>
        <fullName evidence="2">HNH nuclease domain-containing protein</fullName>
    </recommendedName>
</protein>
<accession>A0A0F7ZMW0</accession>
<feature type="region of interest" description="Disordered" evidence="1">
    <location>
        <begin position="199"/>
        <end position="232"/>
    </location>
</feature>
<name>A0A0F7ZMW0_9HYPO</name>
<evidence type="ECO:0000256" key="1">
    <source>
        <dbReference type="SAM" id="MobiDB-lite"/>
    </source>
</evidence>
<feature type="compositionally biased region" description="Low complexity" evidence="1">
    <location>
        <begin position="631"/>
        <end position="647"/>
    </location>
</feature>
<keyword evidence="4" id="KW-1185">Reference proteome</keyword>
<dbReference type="OrthoDB" id="4928181at2759"/>
<feature type="compositionally biased region" description="Basic and acidic residues" evidence="1">
    <location>
        <begin position="669"/>
        <end position="682"/>
    </location>
</feature>
<evidence type="ECO:0000313" key="3">
    <source>
        <dbReference type="EMBL" id="KJZ72685.1"/>
    </source>
</evidence>
<dbReference type="EMBL" id="KQ030543">
    <property type="protein sequence ID" value="KJZ72685.1"/>
    <property type="molecule type" value="Genomic_DNA"/>
</dbReference>
<feature type="region of interest" description="Disordered" evidence="1">
    <location>
        <begin position="502"/>
        <end position="682"/>
    </location>
</feature>
<dbReference type="Proteomes" id="UP000054481">
    <property type="component" value="Unassembled WGS sequence"/>
</dbReference>
<dbReference type="Pfam" id="PF13391">
    <property type="entry name" value="HNH_2"/>
    <property type="match status" value="1"/>
</dbReference>
<evidence type="ECO:0000313" key="4">
    <source>
        <dbReference type="Proteomes" id="UP000054481"/>
    </source>
</evidence>
<sequence length="682" mass="75271">MHQQEARVTAATSWLLRIYMPGDNSAVRVCNGAPRPNQDFFTEYYNFDIFNLPVRNSRRATMSDMRKQEAQAPPQALLKTFLGVYKSSPAGEVDQCREFLIDRPPFQKPTNIMPVDEYEARFQLAKEFEKKCQEKNPKFQINRIMLSTMMVAPLAKLRDLVSQPKDSPTELMATFSGQEIHILLEAFFRGPQKAAALGSALSTPASAGKRKVSGDRRRIGDDDGPLHRNQEQAGRCRLRDNNKCILTGQHDPDVCHIVPFSWTETTSNSVMMREYLNWPTNFLFTQGEAPDPTNLCRDAGSADWVWNLICLSPVAHRAWSRAFFGLEYQGKWEVPDKDQRAMKIAARGSATGGRLRPRAGSSKAKDEEMKLGVVQLKFHWLRRGLPQKSGQTFRSRVDLEKEAIYENSFLSQLKDNLRTLHFPSGRRIASGHVFEVEMALVDVPHFIGVIRYQWALNKIAAMSGFAETLELDEDDDDEEVGEAAVVLGGEEEAIPGGAAGAVAGRIPEGAAGGTPGEAREGLRRGEPTTPGEVQRPRRATLTSPGEGEAPRSPLARIPQERVSKENSPVAGTFPGLPDLIRSARGGSPRGGSPRGGSPRGGSPRKGGLRLATAAGQSPVRWTQTLADRGVLPAEALLPPAAQSSSPQKENVPFGQPAGGLAQRRQRPLPQERRRTEDDEEHH</sequence>
<evidence type="ECO:0000259" key="2">
    <source>
        <dbReference type="Pfam" id="PF13391"/>
    </source>
</evidence>
<dbReference type="InterPro" id="IPR003615">
    <property type="entry name" value="HNH_nuc"/>
</dbReference>
<organism evidence="3 4">
    <name type="scientific">Hirsutella minnesotensis 3608</name>
    <dbReference type="NCBI Taxonomy" id="1043627"/>
    <lineage>
        <taxon>Eukaryota</taxon>
        <taxon>Fungi</taxon>
        <taxon>Dikarya</taxon>
        <taxon>Ascomycota</taxon>
        <taxon>Pezizomycotina</taxon>
        <taxon>Sordariomycetes</taxon>
        <taxon>Hypocreomycetidae</taxon>
        <taxon>Hypocreales</taxon>
        <taxon>Ophiocordycipitaceae</taxon>
        <taxon>Hirsutella</taxon>
    </lineage>
</organism>
<feature type="compositionally biased region" description="Basic and acidic residues" evidence="1">
    <location>
        <begin position="517"/>
        <end position="526"/>
    </location>
</feature>
<proteinExistence type="predicted"/>
<feature type="compositionally biased region" description="Basic and acidic residues" evidence="1">
    <location>
        <begin position="212"/>
        <end position="230"/>
    </location>
</feature>